<comment type="caution">
    <text evidence="2">The sequence shown here is derived from an EMBL/GenBank/DDBJ whole genome shotgun (WGS) entry which is preliminary data.</text>
</comment>
<dbReference type="PANTHER" id="PTHR33286:SF53">
    <property type="entry name" value="BIFUNCTIONAL INHIBITOR_PLANT LIPID TRANSFER PROTEIN_SEED STORAGE HELICAL DOMAIN-CONTAINING PROTEIN"/>
    <property type="match status" value="1"/>
</dbReference>
<keyword evidence="4" id="KW-1185">Reference proteome</keyword>
<dbReference type="AlphaFoldDB" id="A0A5J9SVG7"/>
<gene>
    <name evidence="2" type="ORF">EJB05_51437</name>
    <name evidence="3" type="ORF">EJB05_51444</name>
</gene>
<proteinExistence type="predicted"/>
<dbReference type="Gramene" id="TVU03023">
    <property type="protein sequence ID" value="TVU03023"/>
    <property type="gene ID" value="EJB05_51437"/>
</dbReference>
<dbReference type="EMBL" id="RWGY01000235">
    <property type="protein sequence ID" value="TVU03023.1"/>
    <property type="molecule type" value="Genomic_DNA"/>
</dbReference>
<sequence>MLHEKIALLLILVLVIISAHQVISTCTVGQKDAILHHCEKFIKVGRQVPKPIPILGQACCNAVNRVPREGKDINIQCIVDKLTPTDREKNDETKILNLPNHCQETGTCTVEQKDAILRHCEKFVKIGRQMPKLIPIQGQACCNAVNRVPRKGKDIDIQCIVDKLTRTDREKNDENKIINLPNHCQEDALLKVRID</sequence>
<protein>
    <recommendedName>
        <fullName evidence="5">Bifunctional inhibitor/plant lipid transfer protein/seed storage helical domain-containing protein</fullName>
    </recommendedName>
</protein>
<name>A0A5J9SVG7_9POAL</name>
<dbReference type="Proteomes" id="UP000324897">
    <property type="component" value="Unassembled WGS sequence"/>
</dbReference>
<evidence type="ECO:0000313" key="4">
    <source>
        <dbReference type="Proteomes" id="UP000324897"/>
    </source>
</evidence>
<accession>A0A5J9SVG7</accession>
<evidence type="ECO:0000313" key="3">
    <source>
        <dbReference type="EMBL" id="TVU03030.1"/>
    </source>
</evidence>
<evidence type="ECO:0000313" key="2">
    <source>
        <dbReference type="EMBL" id="TVU03023.1"/>
    </source>
</evidence>
<keyword evidence="1" id="KW-0732">Signal</keyword>
<reference evidence="2 4" key="1">
    <citation type="journal article" date="2019" name="Sci. Rep.">
        <title>A high-quality genome of Eragrostis curvula grass provides insights into Poaceae evolution and supports new strategies to enhance forage quality.</title>
        <authorList>
            <person name="Carballo J."/>
            <person name="Santos B.A.C.M."/>
            <person name="Zappacosta D."/>
            <person name="Garbus I."/>
            <person name="Selva J.P."/>
            <person name="Gallo C.A."/>
            <person name="Diaz A."/>
            <person name="Albertini E."/>
            <person name="Caccamo M."/>
            <person name="Echenique V."/>
        </authorList>
    </citation>
    <scope>NUCLEOTIDE SEQUENCE [LARGE SCALE GENOMIC DNA]</scope>
    <source>
        <strain evidence="4">cv. Victoria</strain>
        <tissue evidence="2">Leaf</tissue>
    </source>
</reference>
<feature type="signal peptide" evidence="1">
    <location>
        <begin position="1"/>
        <end position="24"/>
    </location>
</feature>
<dbReference type="Gramene" id="TVU03030">
    <property type="protein sequence ID" value="TVU03030"/>
    <property type="gene ID" value="EJB05_51444"/>
</dbReference>
<dbReference type="OrthoDB" id="716557at2759"/>
<feature type="chain" id="PRO_5044097402" description="Bifunctional inhibitor/plant lipid transfer protein/seed storage helical domain-containing protein" evidence="1">
    <location>
        <begin position="25"/>
        <end position="195"/>
    </location>
</feature>
<organism evidence="2 4">
    <name type="scientific">Eragrostis curvula</name>
    <name type="common">weeping love grass</name>
    <dbReference type="NCBI Taxonomy" id="38414"/>
    <lineage>
        <taxon>Eukaryota</taxon>
        <taxon>Viridiplantae</taxon>
        <taxon>Streptophyta</taxon>
        <taxon>Embryophyta</taxon>
        <taxon>Tracheophyta</taxon>
        <taxon>Spermatophyta</taxon>
        <taxon>Magnoliopsida</taxon>
        <taxon>Liliopsida</taxon>
        <taxon>Poales</taxon>
        <taxon>Poaceae</taxon>
        <taxon>PACMAD clade</taxon>
        <taxon>Chloridoideae</taxon>
        <taxon>Eragrostideae</taxon>
        <taxon>Eragrostidinae</taxon>
        <taxon>Eragrostis</taxon>
    </lineage>
</organism>
<feature type="non-terminal residue" evidence="2">
    <location>
        <position position="1"/>
    </location>
</feature>
<evidence type="ECO:0008006" key="5">
    <source>
        <dbReference type="Google" id="ProtNLM"/>
    </source>
</evidence>
<dbReference type="EMBL" id="RWGY01000235">
    <property type="protein sequence ID" value="TVU03030.1"/>
    <property type="molecule type" value="Genomic_DNA"/>
</dbReference>
<evidence type="ECO:0000256" key="1">
    <source>
        <dbReference type="SAM" id="SignalP"/>
    </source>
</evidence>
<dbReference type="PANTHER" id="PTHR33286">
    <property type="entry name" value="BIFUNCTIONAL INHIBITOR/LIPID-TRANSFER PROTEIN/SEED STORAGE 2S ALBUMIN SUPERFAMILY PROTEIN"/>
    <property type="match status" value="1"/>
</dbReference>